<feature type="compositionally biased region" description="Polar residues" evidence="1">
    <location>
        <begin position="12"/>
        <end position="22"/>
    </location>
</feature>
<reference evidence="2" key="1">
    <citation type="submission" date="2022-08" db="EMBL/GenBank/DDBJ databases">
        <title>Genomic Encyclopedia of Type Strains, Phase V (KMG-V): Genome sequencing to study the core and pangenomes of soil and plant-associated prokaryotes.</title>
        <authorList>
            <person name="Whitman W."/>
        </authorList>
    </citation>
    <scope>NUCLEOTIDE SEQUENCE</scope>
    <source>
        <strain evidence="2">SP3049</strain>
    </source>
</reference>
<comment type="caution">
    <text evidence="2">The sequence shown here is derived from an EMBL/GenBank/DDBJ whole genome shotgun (WGS) entry which is preliminary data.</text>
</comment>
<accession>A0A9X2Q5T4</accession>
<evidence type="ECO:0000256" key="1">
    <source>
        <dbReference type="SAM" id="MobiDB-lite"/>
    </source>
</evidence>
<organism evidence="2 3">
    <name type="scientific">Salinibacter ruber</name>
    <dbReference type="NCBI Taxonomy" id="146919"/>
    <lineage>
        <taxon>Bacteria</taxon>
        <taxon>Pseudomonadati</taxon>
        <taxon>Rhodothermota</taxon>
        <taxon>Rhodothermia</taxon>
        <taxon>Rhodothermales</taxon>
        <taxon>Salinibacteraceae</taxon>
        <taxon>Salinibacter</taxon>
    </lineage>
</organism>
<dbReference type="AlphaFoldDB" id="A0A9X2Q5T4"/>
<gene>
    <name evidence="2" type="ORF">GGP61_001575</name>
</gene>
<name>A0A9X2Q5T4_9BACT</name>
<feature type="compositionally biased region" description="Basic and acidic residues" evidence="1">
    <location>
        <begin position="1"/>
        <end position="11"/>
    </location>
</feature>
<evidence type="ECO:0000313" key="2">
    <source>
        <dbReference type="EMBL" id="MCS3709971.1"/>
    </source>
</evidence>
<feature type="region of interest" description="Disordered" evidence="1">
    <location>
        <begin position="1"/>
        <end position="24"/>
    </location>
</feature>
<dbReference type="EMBL" id="JANUAE010000004">
    <property type="protein sequence ID" value="MCS3709971.1"/>
    <property type="molecule type" value="Genomic_DNA"/>
</dbReference>
<sequence>MSEKQRTETENVSRSSGISTLDGTGVFRRPQFHILRHAEGHIWTETYDSIQKGRCKNCGREVVKIEGSSITNRTDGMRYAYPEDTEGWCIFRCGCGEVIHESWVAV</sequence>
<evidence type="ECO:0000313" key="3">
    <source>
        <dbReference type="Proteomes" id="UP001155057"/>
    </source>
</evidence>
<protein>
    <submittedName>
        <fullName evidence="2">Uncharacterized protein</fullName>
    </submittedName>
</protein>
<dbReference type="Proteomes" id="UP001155057">
    <property type="component" value="Unassembled WGS sequence"/>
</dbReference>
<proteinExistence type="predicted"/>